<sequence length="980" mass="107020">MTEYWWWKYRPDVIPKIFQISKLNGSASKRSPALKGQELKPFLIPGIRFVMDLQSPSVLAQLPRPLHASTGKTRIGDVFSLADAKKRKRYEVAVAVDGEAVNIYNVQTPKLVTSYAVPPQSTFSCRPCSVRRKLSKKSTVRRQTYTAVTKPEHQIKCFVEEIGSSGSSAPVISSSTTTVTDSTSPTTFVGIVPSSTDSEGETDPFDILAVHEDGRVRRLSSDLKTQRWSIQHSEIAKVCSTHNVQSSFLVEFDDAKKALFKRRQDLALLALGDLTTSGTNEPSILLLVSQPKNTDRVPLKDIIVQMFSVPAHAKSESRLDESQRLRHLQTFHIPDVSGLETTNGNAMQWSFHSGSAGLNLSFEKGFINVDLSQYSPCVTSQFVLDDEEFSSVMRISPQSVIGAQQSLVAVYDTQYHSVQRSIPTGDLLSSTGSTPETPTNFISYFAKLGIAVATKGNTLIAFDLSSLPSAPSSSLKRTRDSLLIDAIGRGIGSSGAQWDIASKKHRSDNMASLRLTSPEQVEKWTQLTKTVEKATKTKNIDLFDNAVLTYFSTSDASTTLPVRGQYVNPEATLFLLSKIFAVEESVTNDTVSASPSSQLRVAMWPPTTCDWLIRLGHLSLDNVEIALRRACKPRILQPFPTGSFIQALLDSDPSLKQVNQVLEGPTLISSDELAYALKAFLNQARSHSGTLEETARAITNGDLATPTQELSKQLGAETATLKDIFAGLNTSLQKIHLQPVSVVVHSLRSNLSRAELISMVHHLRLSLATGGYTSRFTENPPTPITLDQITPTLSLNVIIDLITASVDAVGPSGWISAIPAADDFEDSDSVIAVASREMELIADMKSEVSAALAGVEEATYLKGVLCEYLRFADQVDTPATTSEDALAKMDAEVGPSHMVRYEKLNGADLMIFTRPGEGEDGYDGDAGGKMLPLSLKAASNDVSRTKTKKSTGEVKNRTSREIGYLRRKAVGKYSFERLII</sequence>
<gene>
    <name evidence="2" type="ORF">PITC_000920</name>
</gene>
<organism evidence="2 3">
    <name type="scientific">Penicillium italicum</name>
    <name type="common">Blue mold</name>
    <dbReference type="NCBI Taxonomy" id="40296"/>
    <lineage>
        <taxon>Eukaryota</taxon>
        <taxon>Fungi</taxon>
        <taxon>Dikarya</taxon>
        <taxon>Ascomycota</taxon>
        <taxon>Pezizomycotina</taxon>
        <taxon>Eurotiomycetes</taxon>
        <taxon>Eurotiomycetidae</taxon>
        <taxon>Eurotiales</taxon>
        <taxon>Aspergillaceae</taxon>
        <taxon>Penicillium</taxon>
    </lineage>
</organism>
<dbReference type="OrthoDB" id="5330858at2759"/>
<evidence type="ECO:0000313" key="3">
    <source>
        <dbReference type="Proteomes" id="UP000030104"/>
    </source>
</evidence>
<dbReference type="Pfam" id="PF10395">
    <property type="entry name" value="Utp8_b_propeller"/>
    <property type="match status" value="1"/>
</dbReference>
<evidence type="ECO:0000259" key="1">
    <source>
        <dbReference type="Pfam" id="PF10395"/>
    </source>
</evidence>
<dbReference type="HOGENOM" id="CLU_013566_0_0_1"/>
<dbReference type="InterPro" id="IPR018843">
    <property type="entry name" value="Utp8_b-prop"/>
</dbReference>
<feature type="domain" description="Utp8 beta-propeller" evidence="1">
    <location>
        <begin position="58"/>
        <end position="227"/>
    </location>
</feature>
<dbReference type="AlphaFoldDB" id="A0A0A2KJ14"/>
<dbReference type="EMBL" id="JQGA01001262">
    <property type="protein sequence ID" value="KGO67754.1"/>
    <property type="molecule type" value="Genomic_DNA"/>
</dbReference>
<reference evidence="2 3" key="1">
    <citation type="journal article" date="2015" name="Mol. Plant Microbe Interact.">
        <title>Genome, transcriptome, and functional analyses of Penicillium expansum provide new insights into secondary metabolism and pathogenicity.</title>
        <authorList>
            <person name="Ballester A.R."/>
            <person name="Marcet-Houben M."/>
            <person name="Levin E."/>
            <person name="Sela N."/>
            <person name="Selma-Lazaro C."/>
            <person name="Carmona L."/>
            <person name="Wisniewski M."/>
            <person name="Droby S."/>
            <person name="Gonzalez-Candelas L."/>
            <person name="Gabaldon T."/>
        </authorList>
    </citation>
    <scope>NUCLEOTIDE SEQUENCE [LARGE SCALE GENOMIC DNA]</scope>
    <source>
        <strain evidence="2 3">PHI-1</strain>
    </source>
</reference>
<accession>A0A0A2KJ14</accession>
<dbReference type="OMA" id="GGWLFND"/>
<comment type="caution">
    <text evidence="2">The sequence shown here is derived from an EMBL/GenBank/DDBJ whole genome shotgun (WGS) entry which is preliminary data.</text>
</comment>
<dbReference type="Proteomes" id="UP000030104">
    <property type="component" value="Unassembled WGS sequence"/>
</dbReference>
<keyword evidence="3" id="KW-1185">Reference proteome</keyword>
<name>A0A0A2KJ14_PENIT</name>
<dbReference type="STRING" id="40296.A0A0A2KJ14"/>
<evidence type="ECO:0000313" key="2">
    <source>
        <dbReference type="EMBL" id="KGO67754.1"/>
    </source>
</evidence>
<proteinExistence type="predicted"/>
<dbReference type="PhylomeDB" id="A0A0A2KJ14"/>
<protein>
    <recommendedName>
        <fullName evidence="1">Utp8 beta-propeller domain-containing protein</fullName>
    </recommendedName>
</protein>